<dbReference type="Proteomes" id="UP000006377">
    <property type="component" value="Chromosome"/>
</dbReference>
<organism evidence="2 3">
    <name type="scientific">Parvibaculum lavamentivorans (strain DS-1 / DSM 13023 / NCIMB 13966)</name>
    <dbReference type="NCBI Taxonomy" id="402881"/>
    <lineage>
        <taxon>Bacteria</taxon>
        <taxon>Pseudomonadati</taxon>
        <taxon>Pseudomonadota</taxon>
        <taxon>Alphaproteobacteria</taxon>
        <taxon>Hyphomicrobiales</taxon>
        <taxon>Parvibaculaceae</taxon>
        <taxon>Parvibaculum</taxon>
    </lineage>
</organism>
<protein>
    <submittedName>
        <fullName evidence="2">Uncharacterized protein</fullName>
    </submittedName>
</protein>
<dbReference type="HOGENOM" id="CLU_108488_2_0_5"/>
<keyword evidence="1" id="KW-0812">Transmembrane</keyword>
<gene>
    <name evidence="2" type="ordered locus">Plav_1832</name>
</gene>
<evidence type="ECO:0000313" key="3">
    <source>
        <dbReference type="Proteomes" id="UP000006377"/>
    </source>
</evidence>
<dbReference type="EMBL" id="CP000774">
    <property type="protein sequence ID" value="ABS63449.1"/>
    <property type="molecule type" value="Genomic_DNA"/>
</dbReference>
<dbReference type="AlphaFoldDB" id="A7HU66"/>
<feature type="transmembrane region" description="Helical" evidence="1">
    <location>
        <begin position="108"/>
        <end position="130"/>
    </location>
</feature>
<keyword evidence="1" id="KW-0472">Membrane</keyword>
<dbReference type="STRING" id="402881.Plav_1832"/>
<evidence type="ECO:0000256" key="1">
    <source>
        <dbReference type="SAM" id="Phobius"/>
    </source>
</evidence>
<dbReference type="OrthoDB" id="7219977at2"/>
<keyword evidence="1" id="KW-1133">Transmembrane helix</keyword>
<dbReference type="KEGG" id="pla:Plav_1832"/>
<dbReference type="RefSeq" id="WP_012110742.1">
    <property type="nucleotide sequence ID" value="NC_009719.1"/>
</dbReference>
<feature type="transmembrane region" description="Helical" evidence="1">
    <location>
        <begin position="36"/>
        <end position="63"/>
    </location>
</feature>
<proteinExistence type="predicted"/>
<reference evidence="2 3" key="1">
    <citation type="journal article" date="2011" name="Stand. Genomic Sci.">
        <title>Complete genome sequence of Parvibaculum lavamentivorans type strain (DS-1(T)).</title>
        <authorList>
            <person name="Schleheck D."/>
            <person name="Weiss M."/>
            <person name="Pitluck S."/>
            <person name="Bruce D."/>
            <person name="Land M.L."/>
            <person name="Han S."/>
            <person name="Saunders E."/>
            <person name="Tapia R."/>
            <person name="Detter C."/>
            <person name="Brettin T."/>
            <person name="Han J."/>
            <person name="Woyke T."/>
            <person name="Goodwin L."/>
            <person name="Pennacchio L."/>
            <person name="Nolan M."/>
            <person name="Cook A.M."/>
            <person name="Kjelleberg S."/>
            <person name="Thomas T."/>
        </authorList>
    </citation>
    <scope>NUCLEOTIDE SEQUENCE [LARGE SCALE GENOMIC DNA]</scope>
    <source>
        <strain evidence="3">DS-1 / DSM 13023 / NCIMB 13966</strain>
    </source>
</reference>
<name>A7HU66_PARL1</name>
<keyword evidence="3" id="KW-1185">Reference proteome</keyword>
<evidence type="ECO:0000313" key="2">
    <source>
        <dbReference type="EMBL" id="ABS63449.1"/>
    </source>
</evidence>
<feature type="transmembrane region" description="Helical" evidence="1">
    <location>
        <begin position="75"/>
        <end position="96"/>
    </location>
</feature>
<accession>A7HU66</accession>
<sequence length="148" mass="15463">MIAMLLLTAFGLGAFCVLLFRCAVYALPVMVGLWTGYWAVMFGAGLVGGVLIGLVVGGLVFGLGQAALATSHSSVLRFLTVGVFAVPAALVGYGMVLEIWQLTMPMSAWQYVFGVAAGLAAACSVVIRFLDPEPAPVVMKNSNALHRP</sequence>